<gene>
    <name evidence="2" type="ORF">BACVE_000424</name>
    <name evidence="1" type="ORF">BVDSYZ_16095</name>
</gene>
<evidence type="ECO:0000313" key="2">
    <source>
        <dbReference type="EMBL" id="QOY25496.1"/>
    </source>
</evidence>
<evidence type="ECO:0000313" key="3">
    <source>
        <dbReference type="Proteomes" id="UP000250069"/>
    </source>
</evidence>
<evidence type="ECO:0008006" key="5">
    <source>
        <dbReference type="Google" id="ProtNLM"/>
    </source>
</evidence>
<dbReference type="EMBL" id="CP030150">
    <property type="protein sequence ID" value="AWX73448.1"/>
    <property type="molecule type" value="Genomic_DNA"/>
</dbReference>
<dbReference type="EMBL" id="CP063687">
    <property type="protein sequence ID" value="QOY25496.1"/>
    <property type="molecule type" value="Genomic_DNA"/>
</dbReference>
<dbReference type="Proteomes" id="UP000250069">
    <property type="component" value="Chromosome"/>
</dbReference>
<reference evidence="4" key="3">
    <citation type="submission" date="2020-10" db="EMBL/GenBank/DDBJ databases">
        <title>Complete genome sequence of Bacillus velezensis NST6.</title>
        <authorList>
            <person name="Choi J."/>
        </authorList>
    </citation>
    <scope>NUCLEOTIDE SEQUENCE [LARGE SCALE GENOMIC DNA]</scope>
    <source>
        <strain evidence="4">NST6</strain>
    </source>
</reference>
<organism evidence="2 4">
    <name type="scientific">Bacillus velezensis</name>
    <dbReference type="NCBI Taxonomy" id="492670"/>
    <lineage>
        <taxon>Bacteria</taxon>
        <taxon>Bacillati</taxon>
        <taxon>Bacillota</taxon>
        <taxon>Bacilli</taxon>
        <taxon>Bacillales</taxon>
        <taxon>Bacillaceae</taxon>
        <taxon>Bacillus</taxon>
        <taxon>Bacillus amyloliquefaciens group</taxon>
    </lineage>
</organism>
<dbReference type="RefSeq" id="WP_025649601.1">
    <property type="nucleotide sequence ID" value="NZ_BDDG01000003.1"/>
</dbReference>
<dbReference type="AlphaFoldDB" id="A0A411A4Z6"/>
<sequence length="112" mass="13127">MKYKDLYYLIQVKRVKTGKKTDWGTDIYEDQETLVPYKCSFQPYVESISSPTAVGRITDITNMIFCPPNEKLEKGVKVVHKGKEYEVLYPPRDWGRHYEVFVNYIGAHKSTK</sequence>
<reference evidence="1 3" key="1">
    <citation type="submission" date="2018-06" db="EMBL/GenBank/DDBJ databases">
        <title>Complete Genome Sequence of Bacillus velezensis DSYZ, a Plant Growth-Promoting Rhizobacterium with Antifungal Activity.</title>
        <authorList>
            <person name="Du B."/>
            <person name="Ding Y."/>
            <person name="Liu K."/>
            <person name="Yao L."/>
            <person name="Wang C."/>
            <person name="Li H."/>
            <person name="Liu H."/>
        </authorList>
    </citation>
    <scope>NUCLEOTIDE SEQUENCE [LARGE SCALE GENOMIC DNA]</scope>
    <source>
        <strain evidence="1 3">DSYZ</strain>
    </source>
</reference>
<dbReference type="Proteomes" id="UP000587477">
    <property type="component" value="Chromosome"/>
</dbReference>
<accession>A0A411A4Z6</accession>
<reference evidence="2" key="2">
    <citation type="journal article" date="2020" name="Genomics">
        <title>Complete genome sequence of Bacillus velezensis NST6 and comparison with the species belonging to operational group B. amyloliquefaciens.</title>
        <authorList>
            <person name="Choi J."/>
            <person name="Nam J."/>
            <person name="Seo M.H."/>
        </authorList>
    </citation>
    <scope>NUCLEOTIDE SEQUENCE</scope>
    <source>
        <strain evidence="2">NST6</strain>
    </source>
</reference>
<evidence type="ECO:0000313" key="4">
    <source>
        <dbReference type="Proteomes" id="UP000587477"/>
    </source>
</evidence>
<protein>
    <recommendedName>
        <fullName evidence="5">Head-tail adaptor protein</fullName>
    </recommendedName>
</protein>
<name>A0A411A4Z6_BACVE</name>
<evidence type="ECO:0000313" key="1">
    <source>
        <dbReference type="EMBL" id="AWX73448.1"/>
    </source>
</evidence>
<proteinExistence type="predicted"/>